<evidence type="ECO:0000313" key="1">
    <source>
        <dbReference type="EMBL" id="SVD62017.1"/>
    </source>
</evidence>
<protein>
    <submittedName>
        <fullName evidence="1">Uncharacterized protein</fullName>
    </submittedName>
</protein>
<name>A0A382WT42_9ZZZZ</name>
<sequence length="98" mass="11363">MEQKLFVERNKQFSVVCYRRMAEDCNENGGWCDSEEEAQAWVEDECWIFSGDGWFCPKCNIHFMQNLSSHRRDMGQKVDPKKAGDGLDNELVIGLDPL</sequence>
<reference evidence="1" key="1">
    <citation type="submission" date="2018-05" db="EMBL/GenBank/DDBJ databases">
        <authorList>
            <person name="Lanie J.A."/>
            <person name="Ng W.-L."/>
            <person name="Kazmierczak K.M."/>
            <person name="Andrzejewski T.M."/>
            <person name="Davidsen T.M."/>
            <person name="Wayne K.J."/>
            <person name="Tettelin H."/>
            <person name="Glass J.I."/>
            <person name="Rusch D."/>
            <person name="Podicherti R."/>
            <person name="Tsui H.-C.T."/>
            <person name="Winkler M.E."/>
        </authorList>
    </citation>
    <scope>NUCLEOTIDE SEQUENCE</scope>
</reference>
<proteinExistence type="predicted"/>
<organism evidence="1">
    <name type="scientific">marine metagenome</name>
    <dbReference type="NCBI Taxonomy" id="408172"/>
    <lineage>
        <taxon>unclassified sequences</taxon>
        <taxon>metagenomes</taxon>
        <taxon>ecological metagenomes</taxon>
    </lineage>
</organism>
<dbReference type="AlphaFoldDB" id="A0A382WT42"/>
<gene>
    <name evidence="1" type="ORF">METZ01_LOCUS414871</name>
</gene>
<dbReference type="EMBL" id="UINC01162322">
    <property type="protein sequence ID" value="SVD62017.1"/>
    <property type="molecule type" value="Genomic_DNA"/>
</dbReference>
<accession>A0A382WT42</accession>